<keyword evidence="2" id="KW-0472">Membrane</keyword>
<feature type="compositionally biased region" description="Basic and acidic residues" evidence="1">
    <location>
        <begin position="7"/>
        <end position="45"/>
    </location>
</feature>
<comment type="caution">
    <text evidence="3">The sequence shown here is derived from an EMBL/GenBank/DDBJ whole genome shotgun (WGS) entry which is preliminary data.</text>
</comment>
<sequence>MLTILAEKTEENKSSVKRKEQKNLQKQEKKLAKQNEKSNGNDKDNRKKRREEKRKNKVPIRRLIPIWLKVIIVLVLSFAALIAGLMVGYGILGDGNPTEALNFETWKHIVEIVTGE</sequence>
<keyword evidence="2" id="KW-0812">Transmembrane</keyword>
<feature type="transmembrane region" description="Helical" evidence="2">
    <location>
        <begin position="66"/>
        <end position="92"/>
    </location>
</feature>
<dbReference type="AlphaFoldDB" id="A0A6A8DE31"/>
<evidence type="ECO:0000256" key="2">
    <source>
        <dbReference type="SAM" id="Phobius"/>
    </source>
</evidence>
<feature type="compositionally biased region" description="Basic residues" evidence="1">
    <location>
        <begin position="46"/>
        <end position="55"/>
    </location>
</feature>
<protein>
    <submittedName>
        <fullName evidence="3">DNA-directed RNA polymerase subunit beta</fullName>
    </submittedName>
</protein>
<proteinExistence type="predicted"/>
<dbReference type="EMBL" id="WJNG01000013">
    <property type="protein sequence ID" value="MRH43945.1"/>
    <property type="molecule type" value="Genomic_DNA"/>
</dbReference>
<dbReference type="OrthoDB" id="2300232at2"/>
<evidence type="ECO:0000313" key="3">
    <source>
        <dbReference type="EMBL" id="MRH43945.1"/>
    </source>
</evidence>
<dbReference type="InterPro" id="IPR024596">
    <property type="entry name" value="RNApol_su_b/EpuA"/>
</dbReference>
<evidence type="ECO:0000256" key="1">
    <source>
        <dbReference type="SAM" id="MobiDB-lite"/>
    </source>
</evidence>
<reference evidence="3" key="1">
    <citation type="submission" date="2019-11" db="EMBL/GenBank/DDBJ databases">
        <authorList>
            <person name="Li J."/>
        </authorList>
    </citation>
    <scope>NUCLEOTIDE SEQUENCE</scope>
    <source>
        <strain evidence="3">B6B</strain>
    </source>
</reference>
<dbReference type="GO" id="GO:0000428">
    <property type="term" value="C:DNA-directed RNA polymerase complex"/>
    <property type="evidence" value="ECO:0007669"/>
    <property type="project" value="UniProtKB-KW"/>
</dbReference>
<dbReference type="Proteomes" id="UP000799092">
    <property type="component" value="Unassembled WGS sequence"/>
</dbReference>
<keyword evidence="3" id="KW-0804">Transcription</keyword>
<gene>
    <name evidence="3" type="ORF">GH741_14980</name>
</gene>
<organism evidence="3 4">
    <name type="scientific">Aquibacillus halophilus</name>
    <dbReference type="NCBI Taxonomy" id="930132"/>
    <lineage>
        <taxon>Bacteria</taxon>
        <taxon>Bacillati</taxon>
        <taxon>Bacillota</taxon>
        <taxon>Bacilli</taxon>
        <taxon>Bacillales</taxon>
        <taxon>Bacillaceae</taxon>
        <taxon>Aquibacillus</taxon>
    </lineage>
</organism>
<dbReference type="RefSeq" id="WP_153737570.1">
    <property type="nucleotide sequence ID" value="NZ_WJNG01000013.1"/>
</dbReference>
<accession>A0A6A8DE31</accession>
<evidence type="ECO:0000313" key="4">
    <source>
        <dbReference type="Proteomes" id="UP000799092"/>
    </source>
</evidence>
<feature type="region of interest" description="Disordered" evidence="1">
    <location>
        <begin position="1"/>
        <end position="55"/>
    </location>
</feature>
<dbReference type="Pfam" id="PF11772">
    <property type="entry name" value="EpuA"/>
    <property type="match status" value="1"/>
</dbReference>
<keyword evidence="3" id="KW-0240">DNA-directed RNA polymerase</keyword>
<keyword evidence="2" id="KW-1133">Transmembrane helix</keyword>
<keyword evidence="4" id="KW-1185">Reference proteome</keyword>
<name>A0A6A8DE31_9BACI</name>